<evidence type="ECO:0000313" key="2">
    <source>
        <dbReference type="Proteomes" id="UP001652641"/>
    </source>
</evidence>
<evidence type="ECO:0000256" key="1">
    <source>
        <dbReference type="SAM" id="MobiDB-lite"/>
    </source>
</evidence>
<gene>
    <name evidence="3" type="primary">LOC140597823</name>
</gene>
<feature type="region of interest" description="Disordered" evidence="1">
    <location>
        <begin position="1"/>
        <end position="151"/>
    </location>
</feature>
<organism evidence="2 3">
    <name type="scientific">Vulpes vulpes</name>
    <name type="common">Red fox</name>
    <dbReference type="NCBI Taxonomy" id="9627"/>
    <lineage>
        <taxon>Eukaryota</taxon>
        <taxon>Metazoa</taxon>
        <taxon>Chordata</taxon>
        <taxon>Craniata</taxon>
        <taxon>Vertebrata</taxon>
        <taxon>Euteleostomi</taxon>
        <taxon>Mammalia</taxon>
        <taxon>Eutheria</taxon>
        <taxon>Laurasiatheria</taxon>
        <taxon>Carnivora</taxon>
        <taxon>Caniformia</taxon>
        <taxon>Canidae</taxon>
        <taxon>Vulpes</taxon>
    </lineage>
</organism>
<evidence type="ECO:0000313" key="3">
    <source>
        <dbReference type="RefSeq" id="XP_072604159.1"/>
    </source>
</evidence>
<feature type="compositionally biased region" description="Low complexity" evidence="1">
    <location>
        <begin position="97"/>
        <end position="120"/>
    </location>
</feature>
<name>A0ABM4ZNM4_VULVU</name>
<feature type="compositionally biased region" description="Gly residues" evidence="1">
    <location>
        <begin position="387"/>
        <end position="397"/>
    </location>
</feature>
<feature type="compositionally biased region" description="Basic residues" evidence="1">
    <location>
        <begin position="371"/>
        <end position="383"/>
    </location>
</feature>
<accession>A0ABM4ZNM4</accession>
<proteinExistence type="predicted"/>
<protein>
    <recommendedName>
        <fullName evidence="4">Collagen alpha-1(I) chain-like</fullName>
    </recommendedName>
</protein>
<dbReference type="Proteomes" id="UP001652641">
    <property type="component" value="Chromosome 1"/>
</dbReference>
<feature type="region of interest" description="Disordered" evidence="1">
    <location>
        <begin position="199"/>
        <end position="249"/>
    </location>
</feature>
<keyword evidence="2" id="KW-1185">Reference proteome</keyword>
<feature type="region of interest" description="Disordered" evidence="1">
    <location>
        <begin position="273"/>
        <end position="334"/>
    </location>
</feature>
<reference evidence="3" key="2">
    <citation type="submission" date="2025-08" db="UniProtKB">
        <authorList>
            <consortium name="RefSeq"/>
        </authorList>
    </citation>
    <scope>IDENTIFICATION</scope>
    <source>
        <tissue evidence="3">Cell line</tissue>
    </source>
</reference>
<reference evidence="2" key="1">
    <citation type="submission" date="2025-05" db="UniProtKB">
        <authorList>
            <consortium name="RefSeq"/>
        </authorList>
    </citation>
    <scope>NUCLEOTIDE SEQUENCE [LARGE SCALE GENOMIC DNA]</scope>
</reference>
<evidence type="ECO:0008006" key="4">
    <source>
        <dbReference type="Google" id="ProtNLM"/>
    </source>
</evidence>
<sequence>METGRQLAAPATPPRARALLARPPRAGAPGSRAQPAAPARGCRGRGGRGSRRRLARGFPPHRGRAGRREGRRGASATDTCLRGSAPARARRSERARLLPARGAAARAQQPGSSSGSSSSPAPVPSGGPGTTPGRALDAPRPRSWTAAAASACAHTHTHTHMHAAAGPCQRLPGTRGARAPGEVTLPGLPRLLLFLPRRGRGARRRDGETPYEAGLAPGPGVPQGAQSALGPLRPRGQARGGRAARGLLPPQPFLPHFSDTAARDVLALFLPFPPRASSHGRRGTAAVLSSPRLPCPARPTRARLAPSPTLPRGQSPRPVGTPRGQREAEAAGRGRSVFRAPLSFHCPLGCVVLRLADRLRERARLGEQRNYKSRHAPRRKRERRGAGRSGAGRRAGN</sequence>
<feature type="compositionally biased region" description="Basic residues" evidence="1">
    <location>
        <begin position="42"/>
        <end position="65"/>
    </location>
</feature>
<feature type="compositionally biased region" description="Low complexity" evidence="1">
    <location>
        <begin position="1"/>
        <end position="41"/>
    </location>
</feature>
<dbReference type="GeneID" id="140597823"/>
<feature type="region of interest" description="Disordered" evidence="1">
    <location>
        <begin position="366"/>
        <end position="397"/>
    </location>
</feature>
<feature type="compositionally biased region" description="Low complexity" evidence="1">
    <location>
        <begin position="229"/>
        <end position="248"/>
    </location>
</feature>
<dbReference type="RefSeq" id="XP_072604159.1">
    <property type="nucleotide sequence ID" value="XM_072748058.1"/>
</dbReference>